<dbReference type="PANTHER" id="PTHR43811:SF19">
    <property type="entry name" value="39 KDA FK506-BINDING NUCLEAR PROTEIN"/>
    <property type="match status" value="1"/>
</dbReference>
<dbReference type="InterPro" id="IPR001179">
    <property type="entry name" value="PPIase_FKBP_dom"/>
</dbReference>
<dbReference type="PANTHER" id="PTHR43811">
    <property type="entry name" value="FKBP-TYPE PEPTIDYL-PROLYL CIS-TRANS ISOMERASE FKPA"/>
    <property type="match status" value="1"/>
</dbReference>
<dbReference type="Pfam" id="PF01346">
    <property type="entry name" value="FKBP_N"/>
    <property type="match status" value="1"/>
</dbReference>
<dbReference type="Gene3D" id="3.10.50.40">
    <property type="match status" value="1"/>
</dbReference>
<dbReference type="EC" id="5.2.1.8" evidence="2"/>
<comment type="catalytic activity">
    <reaction evidence="1">
        <text>[protein]-peptidylproline (omega=180) = [protein]-peptidylproline (omega=0)</text>
        <dbReference type="Rhea" id="RHEA:16237"/>
        <dbReference type="Rhea" id="RHEA-COMP:10747"/>
        <dbReference type="Rhea" id="RHEA-COMP:10748"/>
        <dbReference type="ChEBI" id="CHEBI:83833"/>
        <dbReference type="ChEBI" id="CHEBI:83834"/>
        <dbReference type="EC" id="5.2.1.8"/>
    </reaction>
</comment>
<dbReference type="PROSITE" id="PS50059">
    <property type="entry name" value="FKBP_PPIASE"/>
    <property type="match status" value="1"/>
</dbReference>
<sequence>MEKLFTILFVGLIFTSCAKDDIKSTETKTNLKIEKHIDSVSYAIGLDVAMRIKQQFRDIDYDMLSRGIEDYNAGNDLFLTDKERVAVIKKYNDITVPKYRLDLEKLNTIEGGKFLDANSKEDGVIEHRSGIQYKVINEGSGPKPKPKDSVEIHYVGKLIDGTKFDSSYDRGQPTVFTVDRVVPGFSQGLQLMSIGAKYELFIPGHLGYGQGDGPGGPMAVMIFQVEMLNIIEETDQNGIEN</sequence>
<keyword evidence="3" id="KW-0697">Rotamase</keyword>
<proteinExistence type="predicted"/>
<evidence type="ECO:0000313" key="6">
    <source>
        <dbReference type="EMBL" id="SVD77683.1"/>
    </source>
</evidence>
<dbReference type="Pfam" id="PF00254">
    <property type="entry name" value="FKBP_C"/>
    <property type="match status" value="1"/>
</dbReference>
<name>A0A382Y342_9ZZZZ</name>
<dbReference type="Gene3D" id="1.10.287.460">
    <property type="entry name" value="Peptidyl-prolyl cis-trans isomerase, FKBP-type, N-terminal domain"/>
    <property type="match status" value="1"/>
</dbReference>
<evidence type="ECO:0000256" key="3">
    <source>
        <dbReference type="ARBA" id="ARBA00023110"/>
    </source>
</evidence>
<keyword evidence="4" id="KW-0413">Isomerase</keyword>
<dbReference type="InterPro" id="IPR036944">
    <property type="entry name" value="PPIase_FKBP_N_sf"/>
</dbReference>
<evidence type="ECO:0000256" key="2">
    <source>
        <dbReference type="ARBA" id="ARBA00013194"/>
    </source>
</evidence>
<dbReference type="AlphaFoldDB" id="A0A382Y342"/>
<evidence type="ECO:0000256" key="4">
    <source>
        <dbReference type="ARBA" id="ARBA00023235"/>
    </source>
</evidence>
<gene>
    <name evidence="6" type="ORF">METZ01_LOCUS430537</name>
</gene>
<dbReference type="InterPro" id="IPR046357">
    <property type="entry name" value="PPIase_dom_sf"/>
</dbReference>
<dbReference type="SUPFAM" id="SSF54534">
    <property type="entry name" value="FKBP-like"/>
    <property type="match status" value="1"/>
</dbReference>
<dbReference type="InterPro" id="IPR000774">
    <property type="entry name" value="PPIase_FKBP_N"/>
</dbReference>
<feature type="domain" description="PPIase FKBP-type" evidence="5">
    <location>
        <begin position="147"/>
        <end position="231"/>
    </location>
</feature>
<reference evidence="6" key="1">
    <citation type="submission" date="2018-05" db="EMBL/GenBank/DDBJ databases">
        <authorList>
            <person name="Lanie J.A."/>
            <person name="Ng W.-L."/>
            <person name="Kazmierczak K.M."/>
            <person name="Andrzejewski T.M."/>
            <person name="Davidsen T.M."/>
            <person name="Wayne K.J."/>
            <person name="Tettelin H."/>
            <person name="Glass J.I."/>
            <person name="Rusch D."/>
            <person name="Podicherti R."/>
            <person name="Tsui H.-C.T."/>
            <person name="Winkler M.E."/>
        </authorList>
    </citation>
    <scope>NUCLEOTIDE SEQUENCE</scope>
</reference>
<protein>
    <recommendedName>
        <fullName evidence="2">peptidylprolyl isomerase</fullName>
        <ecNumber evidence="2">5.2.1.8</ecNumber>
    </recommendedName>
</protein>
<dbReference type="GO" id="GO:0003755">
    <property type="term" value="F:peptidyl-prolyl cis-trans isomerase activity"/>
    <property type="evidence" value="ECO:0007669"/>
    <property type="project" value="UniProtKB-KW"/>
</dbReference>
<dbReference type="EMBL" id="UINC01172555">
    <property type="protein sequence ID" value="SVD77683.1"/>
    <property type="molecule type" value="Genomic_DNA"/>
</dbReference>
<accession>A0A382Y342</accession>
<evidence type="ECO:0000256" key="1">
    <source>
        <dbReference type="ARBA" id="ARBA00000971"/>
    </source>
</evidence>
<dbReference type="PROSITE" id="PS51257">
    <property type="entry name" value="PROKAR_LIPOPROTEIN"/>
    <property type="match status" value="1"/>
</dbReference>
<evidence type="ECO:0000259" key="5">
    <source>
        <dbReference type="PROSITE" id="PS50059"/>
    </source>
</evidence>
<organism evidence="6">
    <name type="scientific">marine metagenome</name>
    <dbReference type="NCBI Taxonomy" id="408172"/>
    <lineage>
        <taxon>unclassified sequences</taxon>
        <taxon>metagenomes</taxon>
        <taxon>ecological metagenomes</taxon>
    </lineage>
</organism>
<dbReference type="GO" id="GO:0006457">
    <property type="term" value="P:protein folding"/>
    <property type="evidence" value="ECO:0007669"/>
    <property type="project" value="InterPro"/>
</dbReference>